<dbReference type="RefSeq" id="WP_249973933.1">
    <property type="nucleotide sequence ID" value="NZ_JAMFLZ010000009.1"/>
</dbReference>
<keyword evidence="2" id="KW-0732">Signal</keyword>
<feature type="chain" id="PRO_5047253939" evidence="2">
    <location>
        <begin position="36"/>
        <end position="2003"/>
    </location>
</feature>
<dbReference type="EMBL" id="JAMFLZ010000009">
    <property type="protein sequence ID" value="MCL6296567.1"/>
    <property type="molecule type" value="Genomic_DNA"/>
</dbReference>
<feature type="compositionally biased region" description="Polar residues" evidence="1">
    <location>
        <begin position="794"/>
        <end position="803"/>
    </location>
</feature>
<evidence type="ECO:0000259" key="3">
    <source>
        <dbReference type="Pfam" id="PF19076"/>
    </source>
</evidence>
<dbReference type="NCBIfam" id="TIGR04225">
    <property type="entry name" value="CshA_fibril_rpt"/>
    <property type="match status" value="1"/>
</dbReference>
<protein>
    <submittedName>
        <fullName evidence="4">Cadherin-like domain-containing protein</fullName>
    </submittedName>
</protein>
<dbReference type="PROSITE" id="PS00018">
    <property type="entry name" value="EF_HAND_1"/>
    <property type="match status" value="1"/>
</dbReference>
<feature type="non-terminal residue" evidence="4">
    <location>
        <position position="2003"/>
    </location>
</feature>
<dbReference type="Pfam" id="PF19076">
    <property type="entry name" value="CshA_repeat"/>
    <property type="match status" value="1"/>
</dbReference>
<name>A0ABT0QHU0_9FLAO</name>
<proteinExistence type="predicted"/>
<evidence type="ECO:0000313" key="4">
    <source>
        <dbReference type="EMBL" id="MCL6296567.1"/>
    </source>
</evidence>
<accession>A0ABT0QHU0</accession>
<feature type="domain" description="CshA" evidence="3">
    <location>
        <begin position="1788"/>
        <end position="1887"/>
    </location>
</feature>
<dbReference type="InterPro" id="IPR013783">
    <property type="entry name" value="Ig-like_fold"/>
</dbReference>
<organism evidence="4 5">
    <name type="scientific">Jejuia spongiicola</name>
    <dbReference type="NCBI Taxonomy" id="2942207"/>
    <lineage>
        <taxon>Bacteria</taxon>
        <taxon>Pseudomonadati</taxon>
        <taxon>Bacteroidota</taxon>
        <taxon>Flavobacteriia</taxon>
        <taxon>Flavobacteriales</taxon>
        <taxon>Flavobacteriaceae</taxon>
        <taxon>Jejuia</taxon>
    </lineage>
</organism>
<dbReference type="InterPro" id="IPR026395">
    <property type="entry name" value="CshA_fibril"/>
</dbReference>
<dbReference type="Pfam" id="PF17963">
    <property type="entry name" value="Big_9"/>
    <property type="match status" value="3"/>
</dbReference>
<gene>
    <name evidence="4" type="ORF">M3P09_16285</name>
</gene>
<feature type="region of interest" description="Disordered" evidence="1">
    <location>
        <begin position="794"/>
        <end position="822"/>
    </location>
</feature>
<reference evidence="4" key="1">
    <citation type="submission" date="2022-05" db="EMBL/GenBank/DDBJ databases">
        <authorList>
            <person name="Park J.-S."/>
        </authorList>
    </citation>
    <scope>NUCLEOTIDE SEQUENCE</scope>
    <source>
        <strain evidence="4">2012CJ34-3</strain>
    </source>
</reference>
<sequence>MKNNYASQKNIFFSFKKHFLLFCIVLVGFSISVNAQNTDGDNVDDIMDLDADNDGIVNPVEGGQYCIPVSSNLFSFNNTRFDANGQTSSLPIDERLNDTQTLPLKGFSYNTFDFDVTLTGTTTWGTGIEGGLQIRYDNSGSGVVGNFIYLQVTNTSPDNYADYTITFQDVVSNFNFVPVGIDNGDIFEVTAYNGASQILNTDIVFSEFSPRAGSNWTITNNIVTGNNSSEGANTNNNELENLFTTTINVPITQVVIRVYKGTNDNPDPVSIGLTAISYCTYGSTFRDTDDDSIPDYLDLDSDNDGIYDVVEAGHSLAYTDGRLDGGTSLVSGISRAVLSTSKNYVLDENLKVKNTDNPGAFSDVYPDYIDLDSDGDGCSDANEAYTDATLAETNQQYGQENDGIATVNENGIVSAAAYTEPGNADSSSGNAVQDYIQFSGYTINAMVPSNITVAPTNNVVITATINTDFPDQEVTHQWQVQVGSIGGWNNIVNGGFYSNATTPNLGISLDYTLKGNSYRIVVSPLSNVCVDNVVSGSTLLNVFFPIATNDNAGIFLPDTASTPFNVTLNDTTGDTPDPSTVEFTTTGSGGVLSNSNKTLAVANEGVWTFNNIGEVVFTPYASYIDTPTAPTYIVKDAQGHASNEATITLSNAYPMATNDLSSTYINTPVTVNLLANDSNPTNGTLTITTISTTTNGGSIVNNNDGTITYNPPTETTDVLDSFTYTICNDTPINSFCDTATVSISVYGNLTSDTDNDEVLDYLDLDDDNDGILDADEVNCLRPVFSTTELFSPNTSKSFRSDNPSAEFNSSSDSQFSSTETTGAGSIQLRSVRGYNYGPGKKTSITFNDRVNSGQFIITSNYSEYTNLVNHYAASSELLLEGIRDRAFNFKINVKKTGSVNSLSASSLIVRYFNGSSWRTLAGTDEGPDVIYSVGTAANPKSISVKTVNNDLISFVHFRKIKLNFPSTAITFSLNRTLNICGDTDNDGIPNSLDIDSDNDGIYDAVEAGHNQNHINGQLSDGVNSNGIPTLVTATLTTVNYAIANTDTDLIPDYLDDDSDADGCSDSNETYTDSGLAELEEQYNQTNGEVAPINAINGSVLAANYSTPADLDINGTPDFIQKGAATVIDTEPADATITFPANATFSVAVSTNTTTPVNYQWQKSSNETGPFVNIFDDTVYSNTDTSSLTVNAVDNSLHGTYYRVIVSSPTLVCEASVNSTPALLTVFTPIAATDDSYDVQEGVTTTTPSVFENDVFYTTIPSSASVTISQTNAVISGITLNNDGTITVENSLAPGEYTLNYEFCEIDLPNCDNAMVTINVDQAPVATDDESLANTVGDNVEVDVLINDITGDLVMASTVSLVDPGTAINVIKDVNEDIISFEISGEGTWSVNNTNGNITFMPLTTFNDDPTPVQYNVEDTSGIPSNNASITIDYVPIATADLSSNNITLKVARLSVLENDITGDIIDPSTLVIDPTDIDGDTNPLTLVVANEGVWRVISTGNIIFKPCKGDSDDVLFDCTGPVAFTANPTPISYTVDDDEGNSTSAQLTVTYTPRPPVAINDELRGIPVGVKGILEVVDRPGQDEDPDGALDLTTFQIIGTTQPFMNFIEAGRGTWSITNSLGGITVTFTPNSGFEGDPTPIRYTIKDNDGNVSNEALITFDYLGVANNDLSSSNTPNMAVTIDPLADNGYGTDQGNGDIGLDPTTVSLIKPTGATSEIIDINGDVTSFNVPNEGNWSVDGVTGFITFTPLSSFNDDPTPVQYNVEDRFAGKANVQSNDATITIDYVPIAADDTSTNNENGASVTVNVVTNDIDGDTVIPRSLVIDPTDSDTDGNPLTLVVSDEGTWTAVPDDGEITFTPEIGFTEDPRPITYTIEDFEGNSITATLTILYTSSVINGDTPTAVNDAPVNVLENSGTTNINVLLNDDFGVDGPNVGSIIVTPISVSVGTAVLNNGGTGNDPTDDTIDFTPALNYNGLVVINYTITDSNGDTSQASVIFNVLGIT</sequence>
<comment type="caution">
    <text evidence="4">The sequence shown here is derived from an EMBL/GenBank/DDBJ whole genome shotgun (WGS) entry which is preliminary data.</text>
</comment>
<evidence type="ECO:0000256" key="2">
    <source>
        <dbReference type="SAM" id="SignalP"/>
    </source>
</evidence>
<dbReference type="InterPro" id="IPR018247">
    <property type="entry name" value="EF_Hand_1_Ca_BS"/>
</dbReference>
<feature type="compositionally biased region" description="Low complexity" evidence="1">
    <location>
        <begin position="804"/>
        <end position="817"/>
    </location>
</feature>
<dbReference type="Gene3D" id="2.60.40.10">
    <property type="entry name" value="Immunoglobulins"/>
    <property type="match status" value="1"/>
</dbReference>
<evidence type="ECO:0000313" key="5">
    <source>
        <dbReference type="Proteomes" id="UP001165381"/>
    </source>
</evidence>
<evidence type="ECO:0000256" key="1">
    <source>
        <dbReference type="SAM" id="MobiDB-lite"/>
    </source>
</evidence>
<keyword evidence="5" id="KW-1185">Reference proteome</keyword>
<dbReference type="Proteomes" id="UP001165381">
    <property type="component" value="Unassembled WGS sequence"/>
</dbReference>
<feature type="signal peptide" evidence="2">
    <location>
        <begin position="1"/>
        <end position="35"/>
    </location>
</feature>